<accession>A0A3D8GWX6</accession>
<dbReference type="RefSeq" id="WP_115450474.1">
    <property type="nucleotide sequence ID" value="NZ_QNQT01000001.1"/>
</dbReference>
<evidence type="ECO:0008006" key="3">
    <source>
        <dbReference type="Google" id="ProtNLM"/>
    </source>
</evidence>
<dbReference type="EMBL" id="QNQT01000001">
    <property type="protein sequence ID" value="RDU38556.1"/>
    <property type="molecule type" value="Genomic_DNA"/>
</dbReference>
<protein>
    <recommendedName>
        <fullName evidence="3">YlqD protein</fullName>
    </recommendedName>
</protein>
<dbReference type="AlphaFoldDB" id="A0A3D8GWX6"/>
<keyword evidence="2" id="KW-1185">Reference proteome</keyword>
<gene>
    <name evidence="1" type="ORF">DRW41_03060</name>
</gene>
<sequence>MKILRTVAVKQVLTETSRQRLLDAYGQRKVQLEKECGQLKFEQKKIEKAGKLPPSETKRQFEKEIFSRKERIAQLEFQIEQLHMLPLGSELKESEVQAIVDIKPGDSWEDSLHQEEIIIRDGIIEEIRKR</sequence>
<comment type="caution">
    <text evidence="1">The sequence shown here is derived from an EMBL/GenBank/DDBJ whole genome shotgun (WGS) entry which is preliminary data.</text>
</comment>
<evidence type="ECO:0000313" key="2">
    <source>
        <dbReference type="Proteomes" id="UP000257144"/>
    </source>
</evidence>
<dbReference type="Pfam" id="PF11068">
    <property type="entry name" value="YlqD"/>
    <property type="match status" value="1"/>
</dbReference>
<dbReference type="Proteomes" id="UP000257144">
    <property type="component" value="Unassembled WGS sequence"/>
</dbReference>
<dbReference type="OrthoDB" id="2375961at2"/>
<evidence type="ECO:0000313" key="1">
    <source>
        <dbReference type="EMBL" id="RDU38556.1"/>
    </source>
</evidence>
<dbReference type="Gene3D" id="6.10.140.1110">
    <property type="match status" value="1"/>
</dbReference>
<proteinExistence type="predicted"/>
<dbReference type="InterPro" id="IPR021297">
    <property type="entry name" value="YlqD"/>
</dbReference>
<name>A0A3D8GWX6_9BACI</name>
<organism evidence="1 2">
    <name type="scientific">Neobacillus piezotolerans</name>
    <dbReference type="NCBI Taxonomy" id="2259171"/>
    <lineage>
        <taxon>Bacteria</taxon>
        <taxon>Bacillati</taxon>
        <taxon>Bacillota</taxon>
        <taxon>Bacilli</taxon>
        <taxon>Bacillales</taxon>
        <taxon>Bacillaceae</taxon>
        <taxon>Neobacillus</taxon>
    </lineage>
</organism>
<reference evidence="1 2" key="1">
    <citation type="submission" date="2018-07" db="EMBL/GenBank/DDBJ databases">
        <title>Bacillus sp. YLB-04 draft genome sequence.</title>
        <authorList>
            <person name="Yu L."/>
            <person name="Tang X."/>
        </authorList>
    </citation>
    <scope>NUCLEOTIDE SEQUENCE [LARGE SCALE GENOMIC DNA]</scope>
    <source>
        <strain evidence="1 2">YLB-04</strain>
    </source>
</reference>